<organism evidence="2 3">
    <name type="scientific">Acanthoscelides obtectus</name>
    <name type="common">Bean weevil</name>
    <name type="synonym">Bruchus obtectus</name>
    <dbReference type="NCBI Taxonomy" id="200917"/>
    <lineage>
        <taxon>Eukaryota</taxon>
        <taxon>Metazoa</taxon>
        <taxon>Ecdysozoa</taxon>
        <taxon>Arthropoda</taxon>
        <taxon>Hexapoda</taxon>
        <taxon>Insecta</taxon>
        <taxon>Pterygota</taxon>
        <taxon>Neoptera</taxon>
        <taxon>Endopterygota</taxon>
        <taxon>Coleoptera</taxon>
        <taxon>Polyphaga</taxon>
        <taxon>Cucujiformia</taxon>
        <taxon>Chrysomeloidea</taxon>
        <taxon>Chrysomelidae</taxon>
        <taxon>Bruchinae</taxon>
        <taxon>Bruchini</taxon>
        <taxon>Acanthoscelides</taxon>
    </lineage>
</organism>
<dbReference type="PANTHER" id="PTHR11012">
    <property type="entry name" value="PROTEIN KINASE-LIKE DOMAIN-CONTAINING"/>
    <property type="match status" value="1"/>
</dbReference>
<dbReference type="PANTHER" id="PTHR11012:SF48">
    <property type="entry name" value="CHK KINASE-LIKE DOMAIN-CONTAINING PROTEIN-RELATED"/>
    <property type="match status" value="1"/>
</dbReference>
<reference evidence="2" key="1">
    <citation type="submission" date="2022-03" db="EMBL/GenBank/DDBJ databases">
        <authorList>
            <person name="Sayadi A."/>
        </authorList>
    </citation>
    <scope>NUCLEOTIDE SEQUENCE</scope>
</reference>
<dbReference type="AlphaFoldDB" id="A0A9P0M392"/>
<dbReference type="SMART" id="SM00587">
    <property type="entry name" value="CHK"/>
    <property type="match status" value="1"/>
</dbReference>
<dbReference type="InterPro" id="IPR011009">
    <property type="entry name" value="Kinase-like_dom_sf"/>
</dbReference>
<gene>
    <name evidence="2" type="ORF">ACAOBT_LOCUS28665</name>
</gene>
<dbReference type="EMBL" id="CAKOFQ010007651">
    <property type="protein sequence ID" value="CAH2005649.1"/>
    <property type="molecule type" value="Genomic_DNA"/>
</dbReference>
<dbReference type="SUPFAM" id="SSF56112">
    <property type="entry name" value="Protein kinase-like (PK-like)"/>
    <property type="match status" value="1"/>
</dbReference>
<dbReference type="Pfam" id="PF02958">
    <property type="entry name" value="EcKL"/>
    <property type="match status" value="1"/>
</dbReference>
<evidence type="ECO:0000259" key="1">
    <source>
        <dbReference type="SMART" id="SM00587"/>
    </source>
</evidence>
<dbReference type="OrthoDB" id="190089at2759"/>
<sequence length="579" mass="67537">MSISDKFLKSHSVLCDSELDDSFIDKSKYQYVVDKMPTVELTKLSKDEFNDGILKLAEFDVSKIGNKSCGTIFHVDKESLKIPAVYDVLCEILLHVDTDERLRAFSDITENYYNKTLSKYDLTKDQFSTQLRLFLPYAKFERLYHSCKKENIDDIQKSALEVEECIQYPVLYREECYAILKHIYKTKEAELISFEAVPAQDLPGNLGKYYKIKLTARNGTETETHRLFAKIVDKDNPDLREFSMVPFGKEQFFFETLLKKCEELGLEELTDVCPKCYFAGNDKLLFEDLSVDGYSSWNFHIPVSYNWLETTVKKLAKLHAMSIIFEEKLSEKTGKIVRLDEEFSEGVAEAAFLDREDIRSFRESYKKCVGEYILPRCLGESEGGRLDTLKEKIYEASDRIYVLVQKSDKIRNVYSHGDMWGANVMYKEDQATRTSSAYLIDFQLTRYCSPSVDLMFLLYANTDRTSRLKHVKDLIEVYYKELTNILSSYEIDAGNIFTLEQLKDSCREAEPSIICTALMYGQFLLMPDEFKTEMMSDKVRSRKFFTGDRKDELEKIWYYDPFRTRVEGLIEDAIRIFDE</sequence>
<evidence type="ECO:0000313" key="2">
    <source>
        <dbReference type="EMBL" id="CAH2005649.1"/>
    </source>
</evidence>
<proteinExistence type="predicted"/>
<dbReference type="InterPro" id="IPR004119">
    <property type="entry name" value="EcKL"/>
</dbReference>
<dbReference type="InterPro" id="IPR015897">
    <property type="entry name" value="CHK_kinase-like"/>
</dbReference>
<evidence type="ECO:0000313" key="3">
    <source>
        <dbReference type="Proteomes" id="UP001152888"/>
    </source>
</evidence>
<dbReference type="Proteomes" id="UP001152888">
    <property type="component" value="Unassembled WGS sequence"/>
</dbReference>
<comment type="caution">
    <text evidence="2">The sequence shown here is derived from an EMBL/GenBank/DDBJ whole genome shotgun (WGS) entry which is preliminary data.</text>
</comment>
<protein>
    <recommendedName>
        <fullName evidence="1">CHK kinase-like domain-containing protein</fullName>
    </recommendedName>
</protein>
<accession>A0A9P0M392</accession>
<keyword evidence="3" id="KW-1185">Reference proteome</keyword>
<dbReference type="Gene3D" id="3.90.1200.10">
    <property type="match status" value="1"/>
</dbReference>
<name>A0A9P0M392_ACAOB</name>
<feature type="domain" description="CHK kinase-like" evidence="1">
    <location>
        <begin position="284"/>
        <end position="488"/>
    </location>
</feature>